<accession>A0A1H7B6J5</accession>
<evidence type="ECO:0000313" key="2">
    <source>
        <dbReference type="EMBL" id="SEJ69900.1"/>
    </source>
</evidence>
<name>A0A1H7B6J5_9BACL</name>
<dbReference type="STRING" id="426757.SAMN04488127_2537"/>
<evidence type="ECO:0000313" key="3">
    <source>
        <dbReference type="Proteomes" id="UP000199200"/>
    </source>
</evidence>
<reference evidence="3" key="1">
    <citation type="submission" date="2016-10" db="EMBL/GenBank/DDBJ databases">
        <authorList>
            <person name="Varghese N."/>
            <person name="Submissions S."/>
        </authorList>
    </citation>
    <scope>NUCLEOTIDE SEQUENCE [LARGE SCALE GENOMIC DNA]</scope>
    <source>
        <strain evidence="3">CGMCC 1.6763</strain>
    </source>
</reference>
<organism evidence="2 3">
    <name type="scientific">Bhargavaea ginsengi</name>
    <dbReference type="NCBI Taxonomy" id="426757"/>
    <lineage>
        <taxon>Bacteria</taxon>
        <taxon>Bacillati</taxon>
        <taxon>Bacillota</taxon>
        <taxon>Bacilli</taxon>
        <taxon>Bacillales</taxon>
        <taxon>Caryophanaceae</taxon>
        <taxon>Bhargavaea</taxon>
    </lineage>
</organism>
<keyword evidence="3" id="KW-1185">Reference proteome</keyword>
<sequence>MKTSIRSIRFETTESGPLRPNEDRVHDVRITRDGVIIHEIIAIDDAGGIFHQKDEYEIDPDQSAAFLESLLTDFRVNQWKTDFGSPVLEGRTYEVTIRYDDGSVQHSRGTVDLPPGGQEIREAVRQLAAFKQEAWIF</sequence>
<gene>
    <name evidence="2" type="ORF">SAMN04488127_2537</name>
</gene>
<feature type="region of interest" description="Disordered" evidence="1">
    <location>
        <begin position="1"/>
        <end position="22"/>
    </location>
</feature>
<dbReference type="EMBL" id="FNZF01000005">
    <property type="protein sequence ID" value="SEJ69900.1"/>
    <property type="molecule type" value="Genomic_DNA"/>
</dbReference>
<evidence type="ECO:0000256" key="1">
    <source>
        <dbReference type="SAM" id="MobiDB-lite"/>
    </source>
</evidence>
<protein>
    <submittedName>
        <fullName evidence="2">Uncharacterized protein</fullName>
    </submittedName>
</protein>
<dbReference type="Proteomes" id="UP000199200">
    <property type="component" value="Unassembled WGS sequence"/>
</dbReference>
<proteinExistence type="predicted"/>
<dbReference type="AlphaFoldDB" id="A0A1H7B6J5"/>
<dbReference type="RefSeq" id="WP_177168386.1">
    <property type="nucleotide sequence ID" value="NZ_FNZF01000005.1"/>
</dbReference>